<keyword evidence="7" id="KW-0539">Nucleus</keyword>
<keyword evidence="5" id="KW-0648">Protein biosynthesis</keyword>
<comment type="caution">
    <text evidence="12">The sequence shown here is derived from an EMBL/GenBank/DDBJ whole genome shotgun (WGS) entry which is preliminary data.</text>
</comment>
<keyword evidence="5" id="KW-0251">Elongation factor</keyword>
<evidence type="ECO:0000256" key="7">
    <source>
        <dbReference type="ARBA" id="ARBA00023242"/>
    </source>
</evidence>
<dbReference type="Gene3D" id="3.40.50.300">
    <property type="entry name" value="P-loop containing nucleotide triphosphate hydrolases"/>
    <property type="match status" value="1"/>
</dbReference>
<evidence type="ECO:0000256" key="2">
    <source>
        <dbReference type="ARBA" id="ARBA00017891"/>
    </source>
</evidence>
<evidence type="ECO:0000259" key="11">
    <source>
        <dbReference type="PROSITE" id="PS51722"/>
    </source>
</evidence>
<name>A0A212CF18_CEREH</name>
<dbReference type="InterPro" id="IPR014721">
    <property type="entry name" value="Ribsml_uS5_D2-typ_fold_subgr"/>
</dbReference>
<evidence type="ECO:0000256" key="6">
    <source>
        <dbReference type="ARBA" id="ARBA00023134"/>
    </source>
</evidence>
<dbReference type="Gene3D" id="3.30.70.240">
    <property type="match status" value="1"/>
</dbReference>
<dbReference type="GO" id="GO:0003924">
    <property type="term" value="F:GTPase activity"/>
    <property type="evidence" value="ECO:0007669"/>
    <property type="project" value="InterPro"/>
</dbReference>
<dbReference type="SMART" id="SM00838">
    <property type="entry name" value="EFG_C"/>
    <property type="match status" value="1"/>
</dbReference>
<reference evidence="12 13" key="1">
    <citation type="journal article" date="2018" name="Mol. Genet. Genomics">
        <title>The red deer Cervus elaphus genome CerEla1.0: sequencing, annotating, genes, and chromosomes.</title>
        <authorList>
            <person name="Bana N.A."/>
            <person name="Nyiri A."/>
            <person name="Nagy J."/>
            <person name="Frank K."/>
            <person name="Nagy T."/>
            <person name="Steger V."/>
            <person name="Schiller M."/>
            <person name="Lakatos P."/>
            <person name="Sugar L."/>
            <person name="Horn P."/>
            <person name="Barta E."/>
            <person name="Orosz L."/>
        </authorList>
    </citation>
    <scope>NUCLEOTIDE SEQUENCE [LARGE SCALE GENOMIC DNA]</scope>
    <source>
        <strain evidence="12">Hungarian</strain>
    </source>
</reference>
<dbReference type="FunFam" id="3.30.70.240:FF:000003">
    <property type="entry name" value="Translation elongation factor 2"/>
    <property type="match status" value="1"/>
</dbReference>
<protein>
    <recommendedName>
        <fullName evidence="2">Elongation factor 2</fullName>
    </recommendedName>
</protein>
<dbReference type="GO" id="GO:0043022">
    <property type="term" value="F:ribosome binding"/>
    <property type="evidence" value="ECO:0007669"/>
    <property type="project" value="TreeGrafter"/>
</dbReference>
<dbReference type="InterPro" id="IPR027417">
    <property type="entry name" value="P-loop_NTPase"/>
</dbReference>
<evidence type="ECO:0000256" key="1">
    <source>
        <dbReference type="ARBA" id="ARBA00004123"/>
    </source>
</evidence>
<dbReference type="InterPro" id="IPR035647">
    <property type="entry name" value="EFG_III/V"/>
</dbReference>
<dbReference type="Pfam" id="PF00679">
    <property type="entry name" value="EFG_C"/>
    <property type="match status" value="1"/>
</dbReference>
<dbReference type="Gene3D" id="2.40.30.10">
    <property type="entry name" value="Translation factors"/>
    <property type="match status" value="1"/>
</dbReference>
<keyword evidence="13" id="KW-1185">Reference proteome</keyword>
<comment type="function">
    <text evidence="8">Catalyzes the GTP-dependent ribosomal translocation step during translation elongation. During this step, the ribosome changes from the pre-translocational (PRE) to the post-translocational (POST) state as the newly formed A-site-bound peptidyl-tRNA and P-site-bound deacylated tRNA move to the P and E sites, respectively. Catalyzes the coordinated movement of the two tRNA molecules, the mRNA and conformational changes in the ribosome.</text>
</comment>
<evidence type="ECO:0000313" key="13">
    <source>
        <dbReference type="Proteomes" id="UP000242450"/>
    </source>
</evidence>
<evidence type="ECO:0000256" key="5">
    <source>
        <dbReference type="ARBA" id="ARBA00022768"/>
    </source>
</evidence>
<dbReference type="GO" id="GO:0003746">
    <property type="term" value="F:translation elongation factor activity"/>
    <property type="evidence" value="ECO:0007669"/>
    <property type="project" value="UniProtKB-KW"/>
</dbReference>
<dbReference type="InterPro" id="IPR009000">
    <property type="entry name" value="Transl_B-barrel_sf"/>
</dbReference>
<evidence type="ECO:0000256" key="8">
    <source>
        <dbReference type="ARBA" id="ARBA00024731"/>
    </source>
</evidence>
<proteinExistence type="predicted"/>
<dbReference type="Pfam" id="PF03764">
    <property type="entry name" value="EFG_IV"/>
    <property type="match status" value="1"/>
</dbReference>
<keyword evidence="4" id="KW-0547">Nucleotide-binding</keyword>
<dbReference type="AlphaFoldDB" id="A0A212CF18"/>
<feature type="domain" description="Tr-type G" evidence="11">
    <location>
        <begin position="109"/>
        <end position="365"/>
    </location>
</feature>
<dbReference type="Pfam" id="PF00009">
    <property type="entry name" value="GTP_EFTU"/>
    <property type="match status" value="1"/>
</dbReference>
<organism evidence="12 13">
    <name type="scientific">Cervus elaphus hippelaphus</name>
    <name type="common">European red deer</name>
    <dbReference type="NCBI Taxonomy" id="46360"/>
    <lineage>
        <taxon>Eukaryota</taxon>
        <taxon>Metazoa</taxon>
        <taxon>Chordata</taxon>
        <taxon>Craniata</taxon>
        <taxon>Vertebrata</taxon>
        <taxon>Euteleostomi</taxon>
        <taxon>Mammalia</taxon>
        <taxon>Eutheria</taxon>
        <taxon>Laurasiatheria</taxon>
        <taxon>Artiodactyla</taxon>
        <taxon>Ruminantia</taxon>
        <taxon>Pecora</taxon>
        <taxon>Cervidae</taxon>
        <taxon>Cervinae</taxon>
        <taxon>Cervus</taxon>
    </lineage>
</organism>
<dbReference type="FunFam" id="2.40.30.10:FF:000010">
    <property type="entry name" value="Translation elongation factor 2"/>
    <property type="match status" value="1"/>
</dbReference>
<dbReference type="Gene3D" id="3.30.230.10">
    <property type="match status" value="1"/>
</dbReference>
<dbReference type="SUPFAM" id="SSF54211">
    <property type="entry name" value="Ribosomal protein S5 domain 2-like"/>
    <property type="match status" value="1"/>
</dbReference>
<dbReference type="InterPro" id="IPR005225">
    <property type="entry name" value="Small_GTP-bd"/>
</dbReference>
<dbReference type="PROSITE" id="PS51722">
    <property type="entry name" value="G_TR_2"/>
    <property type="match status" value="1"/>
</dbReference>
<dbReference type="InterPro" id="IPR000795">
    <property type="entry name" value="T_Tr_GTP-bd_dom"/>
</dbReference>
<keyword evidence="6" id="KW-0342">GTP-binding</keyword>
<gene>
    <name evidence="12" type="ORF">Celaphus_00016274</name>
</gene>
<sequence>MSIPFYPQNCMDARKAFQEVPQTPRPTAPWELPWAGVQPLLRPYTEQRTAPLNQVMARGGEVVPENRPSSSPSSAQTSSLGSAWENPPPSTTMVNFTVDQIQSITDKKANIRNMSLIAHVDQGKSTLMDFLVCKAGIITSAQAGETCFTDTRKDEQECCIKITSTAVSLFYKPSENNNLNFIKQSKDGSGFLIKLIDSPGHMDFSSEVTTVLHVTDGTLVVVDCVSCTVLHQAIAKGIKLVLMMNKMDWALPELQQEPEELYQTFHCIVGTSGLHSWAFTLKPFPELYVAKFVAKGEGQLGPAEQAKKVEDIMKKLWGDQYFDPPTSKFSKLVNNPNDKKLPWTFCQLILGPIFKMITIHLTSPVMAQKHRCELLYEGPLDDEAAMGIKSCDPKGPLMTYTSKMVPTSDKGWFYAFSQVFSRLVSTGQKVCIMGPNCTPREKEDLYLKLIQRTILMMGSYVEPIEDTDTITTFEHAHNTRVMKFSVNPVVRVAVEAKNPANLPKLVEGLKWLAKSPNKHNGFYMKARPFPDGLAKGIDKGEARYLAEKYKWDVAEAHKIWCFGPDGMGPSILTDITKGMQYFNEITDSVVAGFQWATKDGALCKKNMRGMCFDVHDVTLHTDAIHCGGGQIIPMARRCLYASVLTAQPWLTEPIYLVETQCPEQVAGGIYRVLKRKRGHVFEETQLAGTPIFVMKAYLPVNESFGFTADLRSNTGGQAFPQCVFDHRQILPGDPFNNTSRPSQVVVETHKRKGLKAGIPALDNCLDRLQAASARSLRPGTAQMP</sequence>
<dbReference type="InterPro" id="IPR020568">
    <property type="entry name" value="Ribosomal_Su5_D2-typ_SF"/>
</dbReference>
<evidence type="ECO:0000256" key="9">
    <source>
        <dbReference type="ARBA" id="ARBA00046490"/>
    </source>
</evidence>
<evidence type="ECO:0000256" key="4">
    <source>
        <dbReference type="ARBA" id="ARBA00022741"/>
    </source>
</evidence>
<dbReference type="NCBIfam" id="TIGR00231">
    <property type="entry name" value="small_GTP"/>
    <property type="match status" value="1"/>
</dbReference>
<feature type="region of interest" description="Disordered" evidence="10">
    <location>
        <begin position="61"/>
        <end position="89"/>
    </location>
</feature>
<evidence type="ECO:0000313" key="12">
    <source>
        <dbReference type="EMBL" id="OWK04434.1"/>
    </source>
</evidence>
<dbReference type="EMBL" id="MKHE01000021">
    <property type="protein sequence ID" value="OWK04434.1"/>
    <property type="molecule type" value="Genomic_DNA"/>
</dbReference>
<dbReference type="GO" id="GO:0005829">
    <property type="term" value="C:cytosol"/>
    <property type="evidence" value="ECO:0007669"/>
    <property type="project" value="TreeGrafter"/>
</dbReference>
<accession>A0A212CF18</accession>
<dbReference type="GO" id="GO:1990904">
    <property type="term" value="C:ribonucleoprotein complex"/>
    <property type="evidence" value="ECO:0007669"/>
    <property type="project" value="TreeGrafter"/>
</dbReference>
<dbReference type="PANTHER" id="PTHR42908:SF35">
    <property type="entry name" value="ELONGATION FACTOR 2"/>
    <property type="match status" value="1"/>
</dbReference>
<dbReference type="CDD" id="cd01681">
    <property type="entry name" value="aeEF2_snRNP_like_IV"/>
    <property type="match status" value="1"/>
</dbReference>
<feature type="compositionally biased region" description="Low complexity" evidence="10">
    <location>
        <begin position="69"/>
        <end position="82"/>
    </location>
</feature>
<comment type="subunit">
    <text evidence="9">Binds to 80S ribosomes. Actively translating ribosomes show mutually exclusive binding of eIF5a (EIF5A or EIF5A2) and EEF2/eEF2. Interacts with SERBP1; interaction sequesters EEF2/eEF2 at the A-site of the ribosome, thereby blocking the interaction sites of the mRNA-tRNA complex, promoting ribosome stabilization and hibernation. Interacts with HABP4; interaction takes place at the A-site of hibernating ribosomes and promotes ribosome stabilization. Component of the mRNA surveillance SURF complex, at least composed of ERF1, ERF3 (ERF3A or ERF3B), EEF2, UPF1/RENT1, SMG1, SMG8 and SMG9. Interacts with RBPMS2.</text>
</comment>
<keyword evidence="3" id="KW-0963">Cytoplasm</keyword>
<comment type="subcellular location">
    <subcellularLocation>
        <location evidence="1">Nucleus</location>
    </subcellularLocation>
</comment>
<dbReference type="Proteomes" id="UP000242450">
    <property type="component" value="Chromosome 21"/>
</dbReference>
<dbReference type="GO" id="GO:0005525">
    <property type="term" value="F:GTP binding"/>
    <property type="evidence" value="ECO:0007669"/>
    <property type="project" value="UniProtKB-KW"/>
</dbReference>
<dbReference type="SUPFAM" id="SSF52540">
    <property type="entry name" value="P-loop containing nucleoside triphosphate hydrolases"/>
    <property type="match status" value="1"/>
</dbReference>
<dbReference type="PANTHER" id="PTHR42908">
    <property type="entry name" value="TRANSLATION ELONGATION FACTOR-RELATED"/>
    <property type="match status" value="1"/>
</dbReference>
<dbReference type="CDD" id="cd04096">
    <property type="entry name" value="eEF2_snRNP_like_C"/>
    <property type="match status" value="1"/>
</dbReference>
<dbReference type="OrthoDB" id="364892at2759"/>
<evidence type="ECO:0000256" key="10">
    <source>
        <dbReference type="SAM" id="MobiDB-lite"/>
    </source>
</evidence>
<dbReference type="SUPFAM" id="SSF50447">
    <property type="entry name" value="Translation proteins"/>
    <property type="match status" value="1"/>
</dbReference>
<dbReference type="SUPFAM" id="SSF54980">
    <property type="entry name" value="EF-G C-terminal domain-like"/>
    <property type="match status" value="1"/>
</dbReference>
<dbReference type="InterPro" id="IPR000640">
    <property type="entry name" value="EFG_V-like"/>
</dbReference>
<dbReference type="InterPro" id="IPR005517">
    <property type="entry name" value="Transl_elong_EFG/EF2_IV"/>
</dbReference>
<evidence type="ECO:0000256" key="3">
    <source>
        <dbReference type="ARBA" id="ARBA00022490"/>
    </source>
</evidence>
<dbReference type="SMART" id="SM00889">
    <property type="entry name" value="EFG_IV"/>
    <property type="match status" value="1"/>
</dbReference>
<dbReference type="PRINTS" id="PR00315">
    <property type="entry name" value="ELONGATNFCT"/>
</dbReference>